<proteinExistence type="predicted"/>
<accession>C1G3U8</accession>
<gene>
    <name evidence="2" type="ORF">PADG_01614</name>
</gene>
<keyword evidence="1" id="KW-0812">Transmembrane</keyword>
<dbReference type="GeneID" id="22581247"/>
<keyword evidence="3" id="KW-1185">Reference proteome</keyword>
<keyword evidence="1" id="KW-0472">Membrane</keyword>
<feature type="transmembrane region" description="Helical" evidence="1">
    <location>
        <begin position="16"/>
        <end position="37"/>
    </location>
</feature>
<dbReference type="VEuPathDB" id="FungiDB:PADG_01614"/>
<dbReference type="AlphaFoldDB" id="C1G3U8"/>
<evidence type="ECO:0000313" key="2">
    <source>
        <dbReference type="EMBL" id="EEH45464.2"/>
    </source>
</evidence>
<sequence>MLVADYVIFAAVDWPFHIMIEIASINLVGILSFMIEYPGFIQKLLRQPGSDTDYPNTRKAARQPIPALKLQWPSRRL</sequence>
<dbReference type="EMBL" id="KN275958">
    <property type="protein sequence ID" value="EEH45464.2"/>
    <property type="molecule type" value="Genomic_DNA"/>
</dbReference>
<organism evidence="2 3">
    <name type="scientific">Paracoccidioides brasiliensis (strain Pb18)</name>
    <dbReference type="NCBI Taxonomy" id="502780"/>
    <lineage>
        <taxon>Eukaryota</taxon>
        <taxon>Fungi</taxon>
        <taxon>Dikarya</taxon>
        <taxon>Ascomycota</taxon>
        <taxon>Pezizomycotina</taxon>
        <taxon>Eurotiomycetes</taxon>
        <taxon>Eurotiomycetidae</taxon>
        <taxon>Onygenales</taxon>
        <taxon>Ajellomycetaceae</taxon>
        <taxon>Paracoccidioides</taxon>
    </lineage>
</organism>
<evidence type="ECO:0000313" key="3">
    <source>
        <dbReference type="Proteomes" id="UP000001628"/>
    </source>
</evidence>
<dbReference type="RefSeq" id="XP_010756996.1">
    <property type="nucleotide sequence ID" value="XM_010758694.1"/>
</dbReference>
<dbReference type="Proteomes" id="UP000001628">
    <property type="component" value="Unassembled WGS sequence"/>
</dbReference>
<keyword evidence="1" id="KW-1133">Transmembrane helix</keyword>
<evidence type="ECO:0000256" key="1">
    <source>
        <dbReference type="SAM" id="Phobius"/>
    </source>
</evidence>
<name>C1G3U8_PARBD</name>
<dbReference type="HOGENOM" id="CLU_2638719_0_0_1"/>
<reference evidence="2 3" key="1">
    <citation type="journal article" date="2011" name="PLoS Genet.">
        <title>Comparative genomic analysis of human fungal pathogens causing paracoccidioidomycosis.</title>
        <authorList>
            <person name="Desjardins C.A."/>
            <person name="Champion M.D."/>
            <person name="Holder J.W."/>
            <person name="Muszewska A."/>
            <person name="Goldberg J."/>
            <person name="Bailao A.M."/>
            <person name="Brigido M.M."/>
            <person name="Ferreira M.E."/>
            <person name="Garcia A.M."/>
            <person name="Grynberg M."/>
            <person name="Gujja S."/>
            <person name="Heiman D.I."/>
            <person name="Henn M.R."/>
            <person name="Kodira C.D."/>
            <person name="Leon-Narvaez H."/>
            <person name="Longo L.V."/>
            <person name="Ma L.J."/>
            <person name="Malavazi I."/>
            <person name="Matsuo A.L."/>
            <person name="Morais F.V."/>
            <person name="Pereira M."/>
            <person name="Rodriguez-Brito S."/>
            <person name="Sakthikumar S."/>
            <person name="Salem-Izacc S.M."/>
            <person name="Sykes S.M."/>
            <person name="Teixeira M.M."/>
            <person name="Vallejo M.C."/>
            <person name="Walter M.E."/>
            <person name="Yandava C."/>
            <person name="Young S."/>
            <person name="Zeng Q."/>
            <person name="Zucker J."/>
            <person name="Felipe M.S."/>
            <person name="Goldman G.H."/>
            <person name="Haas B.J."/>
            <person name="McEwen J.G."/>
            <person name="Nino-Vega G."/>
            <person name="Puccia R."/>
            <person name="San-Blas G."/>
            <person name="Soares C.M."/>
            <person name="Birren B.W."/>
            <person name="Cuomo C.A."/>
        </authorList>
    </citation>
    <scope>NUCLEOTIDE SEQUENCE [LARGE SCALE GENOMIC DNA]</scope>
    <source>
        <strain evidence="2 3">Pb18</strain>
    </source>
</reference>
<dbReference type="KEGG" id="pbn:PADG_01614"/>
<protein>
    <submittedName>
        <fullName evidence="2">Uncharacterized protein</fullName>
    </submittedName>
</protein>
<dbReference type="InParanoid" id="C1G3U8"/>